<dbReference type="AlphaFoldDB" id="A0A430B360"/>
<evidence type="ECO:0000313" key="3">
    <source>
        <dbReference type="Proteomes" id="UP000286773"/>
    </source>
</evidence>
<dbReference type="PANTHER" id="PTHR18964:SF170">
    <property type="entry name" value="SUGAR KINASE"/>
    <property type="match status" value="1"/>
</dbReference>
<comment type="caution">
    <text evidence="2">The sequence shown here is derived from an EMBL/GenBank/DDBJ whole genome shotgun (WGS) entry which is preliminary data.</text>
</comment>
<dbReference type="EMBL" id="NGKC01000001">
    <property type="protein sequence ID" value="RSU14632.1"/>
    <property type="molecule type" value="Genomic_DNA"/>
</dbReference>
<dbReference type="SUPFAM" id="SSF53067">
    <property type="entry name" value="Actin-like ATPase domain"/>
    <property type="match status" value="1"/>
</dbReference>
<evidence type="ECO:0008006" key="4">
    <source>
        <dbReference type="Google" id="ProtNLM"/>
    </source>
</evidence>
<sequence length="334" mass="35940">MLTIHLMAPPCFNLFYVTGGYKVVYVGFDIGGTFVKYGLVAENGTILNKGHMPTSHKLEQLLADIEAIVQNYAAERQITAIGVSAPGIIKQDGFMVTGGALRELYQVNLKQLIEDKTGYNTTVENDANAAAIAEQWLGNAQGIANYLTIVLGTGVGGGIVINGDIYRGTHGMAGEFGFTLTRDFNETVDKNIEIASQNFSSSVSKGLLETYNRAEKQAGYPEKQTDDARAIIERTQAGEPVSCRVFDTYVKHIAVNLVNLIGTFDPEVILIGGGISNSTFFIEQVQQKVLALLQQHGSLAPLVGKTTATVLPTKLRNDAGIIGAVFQAIKQGKH</sequence>
<dbReference type="InterPro" id="IPR043129">
    <property type="entry name" value="ATPase_NBD"/>
</dbReference>
<dbReference type="OrthoDB" id="9795247at2"/>
<reference evidence="2 3" key="1">
    <citation type="submission" date="2017-05" db="EMBL/GenBank/DDBJ databases">
        <title>Vagococcus spp. assemblies.</title>
        <authorList>
            <person name="Gulvik C.A."/>
        </authorList>
    </citation>
    <scope>NUCLEOTIDE SEQUENCE [LARGE SCALE GENOMIC DNA]</scope>
    <source>
        <strain evidence="2 3">LMG 24798</strain>
    </source>
</reference>
<dbReference type="Proteomes" id="UP000286773">
    <property type="component" value="Unassembled WGS sequence"/>
</dbReference>
<accession>A0A430B360</accession>
<comment type="similarity">
    <text evidence="1">Belongs to the ROK (NagC/XylR) family.</text>
</comment>
<keyword evidence="3" id="KW-1185">Reference proteome</keyword>
<gene>
    <name evidence="2" type="ORF">CBF27_01210</name>
</gene>
<name>A0A430B360_9ENTE</name>
<evidence type="ECO:0000313" key="2">
    <source>
        <dbReference type="EMBL" id="RSU14632.1"/>
    </source>
</evidence>
<dbReference type="PANTHER" id="PTHR18964">
    <property type="entry name" value="ROK (REPRESSOR, ORF, KINASE) FAMILY"/>
    <property type="match status" value="1"/>
</dbReference>
<organism evidence="2 3">
    <name type="scientific">Vagococcus acidifermentans</name>
    <dbReference type="NCBI Taxonomy" id="564710"/>
    <lineage>
        <taxon>Bacteria</taxon>
        <taxon>Bacillati</taxon>
        <taxon>Bacillota</taxon>
        <taxon>Bacilli</taxon>
        <taxon>Lactobacillales</taxon>
        <taxon>Enterococcaceae</taxon>
        <taxon>Vagococcus</taxon>
    </lineage>
</organism>
<proteinExistence type="inferred from homology"/>
<protein>
    <recommendedName>
        <fullName evidence="4">Sugar kinase</fullName>
    </recommendedName>
</protein>
<dbReference type="Gene3D" id="3.30.420.40">
    <property type="match status" value="2"/>
</dbReference>
<evidence type="ECO:0000256" key="1">
    <source>
        <dbReference type="ARBA" id="ARBA00006479"/>
    </source>
</evidence>
<dbReference type="InterPro" id="IPR000600">
    <property type="entry name" value="ROK"/>
</dbReference>
<dbReference type="Pfam" id="PF00480">
    <property type="entry name" value="ROK"/>
    <property type="match status" value="1"/>
</dbReference>